<dbReference type="Proteomes" id="UP001597116">
    <property type="component" value="Unassembled WGS sequence"/>
</dbReference>
<dbReference type="EMBL" id="JBHTLP010000045">
    <property type="protein sequence ID" value="MFD1145461.1"/>
    <property type="molecule type" value="Genomic_DNA"/>
</dbReference>
<sequence length="130" mass="15057">MSHHIPYQQIFGHPEDFKIKYRLYSQEEGGRYQLPHQGLRLNFWYESANHEMKGLFMIWPEFEDGRGHLIKEGPVLDQGVARMWIVSATTRPYHRARIQVGTVGYFMEGGIRIGVCEVIEVVGLPDNPAE</sequence>
<dbReference type="RefSeq" id="WP_379885818.1">
    <property type="nucleotide sequence ID" value="NZ_JBHTLP010000045.1"/>
</dbReference>
<reference evidence="2" key="1">
    <citation type="journal article" date="2019" name="Int. J. Syst. Evol. Microbiol.">
        <title>The Global Catalogue of Microorganisms (GCM) 10K type strain sequencing project: providing services to taxonomists for standard genome sequencing and annotation.</title>
        <authorList>
            <consortium name="The Broad Institute Genomics Platform"/>
            <consortium name="The Broad Institute Genome Sequencing Center for Infectious Disease"/>
            <person name="Wu L."/>
            <person name="Ma J."/>
        </authorList>
    </citation>
    <scope>NUCLEOTIDE SEQUENCE [LARGE SCALE GENOMIC DNA]</scope>
    <source>
        <strain evidence="2">CCUG 55608</strain>
    </source>
</reference>
<keyword evidence="2" id="KW-1185">Reference proteome</keyword>
<accession>A0ABW3QL31</accession>
<gene>
    <name evidence="1" type="ORF">ACFQ4C_30325</name>
</gene>
<comment type="caution">
    <text evidence="1">The sequence shown here is derived from an EMBL/GenBank/DDBJ whole genome shotgun (WGS) entry which is preliminary data.</text>
</comment>
<name>A0ABW3QL31_9BACT</name>
<evidence type="ECO:0000313" key="1">
    <source>
        <dbReference type="EMBL" id="MFD1145461.1"/>
    </source>
</evidence>
<protein>
    <submittedName>
        <fullName evidence="1">Uncharacterized protein</fullName>
    </submittedName>
</protein>
<proteinExistence type="predicted"/>
<organism evidence="1 2">
    <name type="scientific">Larkinella insperata</name>
    <dbReference type="NCBI Taxonomy" id="332158"/>
    <lineage>
        <taxon>Bacteria</taxon>
        <taxon>Pseudomonadati</taxon>
        <taxon>Bacteroidota</taxon>
        <taxon>Cytophagia</taxon>
        <taxon>Cytophagales</taxon>
        <taxon>Spirosomataceae</taxon>
        <taxon>Larkinella</taxon>
    </lineage>
</organism>
<evidence type="ECO:0000313" key="2">
    <source>
        <dbReference type="Proteomes" id="UP001597116"/>
    </source>
</evidence>